<evidence type="ECO:0000313" key="2">
    <source>
        <dbReference type="Proteomes" id="UP001342314"/>
    </source>
</evidence>
<organism evidence="1 2">
    <name type="scientific">Rhodotorula paludigena</name>
    <dbReference type="NCBI Taxonomy" id="86838"/>
    <lineage>
        <taxon>Eukaryota</taxon>
        <taxon>Fungi</taxon>
        <taxon>Dikarya</taxon>
        <taxon>Basidiomycota</taxon>
        <taxon>Pucciniomycotina</taxon>
        <taxon>Microbotryomycetes</taxon>
        <taxon>Sporidiobolales</taxon>
        <taxon>Sporidiobolaceae</taxon>
        <taxon>Rhodotorula</taxon>
    </lineage>
</organism>
<dbReference type="Proteomes" id="UP001342314">
    <property type="component" value="Unassembled WGS sequence"/>
</dbReference>
<keyword evidence="2" id="KW-1185">Reference proteome</keyword>
<accession>A0AAV5GSE3</accession>
<protein>
    <submittedName>
        <fullName evidence="1">Uncharacterized protein</fullName>
    </submittedName>
</protein>
<evidence type="ECO:0000313" key="1">
    <source>
        <dbReference type="EMBL" id="GJN92277.1"/>
    </source>
</evidence>
<proteinExistence type="predicted"/>
<comment type="caution">
    <text evidence="1">The sequence shown here is derived from an EMBL/GenBank/DDBJ whole genome shotgun (WGS) entry which is preliminary data.</text>
</comment>
<gene>
    <name evidence="1" type="ORF">Rhopal_005307-T1</name>
</gene>
<dbReference type="EMBL" id="BQKY01000010">
    <property type="protein sequence ID" value="GJN92277.1"/>
    <property type="molecule type" value="Genomic_DNA"/>
</dbReference>
<reference evidence="1 2" key="1">
    <citation type="submission" date="2021-12" db="EMBL/GenBank/DDBJ databases">
        <title>High titer production of polyol ester of fatty acids by Rhodotorula paludigena BS15 towards product separation-free biomass refinery.</title>
        <authorList>
            <person name="Mano J."/>
            <person name="Ono H."/>
            <person name="Tanaka T."/>
            <person name="Naito K."/>
            <person name="Sushida H."/>
            <person name="Ike M."/>
            <person name="Tokuyasu K."/>
            <person name="Kitaoka M."/>
        </authorList>
    </citation>
    <scope>NUCLEOTIDE SEQUENCE [LARGE SCALE GENOMIC DNA]</scope>
    <source>
        <strain evidence="1 2">BS15</strain>
    </source>
</reference>
<name>A0AAV5GSE3_9BASI</name>
<sequence length="279" mass="31099">MPAVFAYSHVAYGIALSPVMLHWALLAEVETEAAAAVVQEAKDLCRRGQTAGMHAVGRVPQEVWDLILVELRSAAFLRRKEACLGPLRACRECEETYGEPGVNCLPEKLLVRALEKDEAAEFCCRPCAKLAGRALLEAFTESTLKIATFVSRYGLNLVYAPHTIELNTEERAIISHNGRSQPTMSVIDVDDLDDSGNKPAFTLRAADPDLLRAPTEEELRRYASFIHMWGGLTVSSTAPESEVYTPEAIERRKQVNPAVAPDWRPQILVWHKLEPEMFR</sequence>
<dbReference type="AlphaFoldDB" id="A0AAV5GSE3"/>